<protein>
    <submittedName>
        <fullName evidence="12">Methyl-accepting chemotaxis protein</fullName>
    </submittedName>
</protein>
<feature type="domain" description="Methyl-accepting transducer" evidence="10">
    <location>
        <begin position="267"/>
        <end position="496"/>
    </location>
</feature>
<gene>
    <name evidence="12" type="ORF">GCM10009107_43300</name>
</gene>
<keyword evidence="13" id="KW-1185">Reference proteome</keyword>
<dbReference type="Gene3D" id="3.30.450.20">
    <property type="entry name" value="PAS domain"/>
    <property type="match status" value="1"/>
</dbReference>
<evidence type="ECO:0000256" key="4">
    <source>
        <dbReference type="ARBA" id="ARBA00022692"/>
    </source>
</evidence>
<keyword evidence="5 9" id="KW-1133">Transmembrane helix</keyword>
<dbReference type="SMART" id="SM00304">
    <property type="entry name" value="HAMP"/>
    <property type="match status" value="1"/>
</dbReference>
<evidence type="ECO:0000256" key="3">
    <source>
        <dbReference type="ARBA" id="ARBA00022481"/>
    </source>
</evidence>
<dbReference type="InterPro" id="IPR004089">
    <property type="entry name" value="MCPsignal_dom"/>
</dbReference>
<keyword evidence="8" id="KW-0807">Transducer</keyword>
<proteinExistence type="inferred from homology"/>
<keyword evidence="2" id="KW-1003">Cell membrane</keyword>
<keyword evidence="3" id="KW-0488">Methylation</keyword>
<evidence type="ECO:0000256" key="7">
    <source>
        <dbReference type="ARBA" id="ARBA00029447"/>
    </source>
</evidence>
<evidence type="ECO:0000256" key="8">
    <source>
        <dbReference type="PROSITE-ProRule" id="PRU00284"/>
    </source>
</evidence>
<organism evidence="12 13">
    <name type="scientific">Ideonella azotifigens</name>
    <dbReference type="NCBI Taxonomy" id="513160"/>
    <lineage>
        <taxon>Bacteria</taxon>
        <taxon>Pseudomonadati</taxon>
        <taxon>Pseudomonadota</taxon>
        <taxon>Betaproteobacteria</taxon>
        <taxon>Burkholderiales</taxon>
        <taxon>Sphaerotilaceae</taxon>
        <taxon>Ideonella</taxon>
    </lineage>
</organism>
<dbReference type="InterPro" id="IPR051310">
    <property type="entry name" value="MCP_chemotaxis"/>
</dbReference>
<dbReference type="Gene3D" id="1.10.287.950">
    <property type="entry name" value="Methyl-accepting chemotaxis protein"/>
    <property type="match status" value="1"/>
</dbReference>
<evidence type="ECO:0000256" key="1">
    <source>
        <dbReference type="ARBA" id="ARBA00004651"/>
    </source>
</evidence>
<dbReference type="RefSeq" id="WP_141290945.1">
    <property type="nucleotide sequence ID" value="NZ_BAAAEW010000026.1"/>
</dbReference>
<dbReference type="SMART" id="SM00283">
    <property type="entry name" value="MA"/>
    <property type="match status" value="1"/>
</dbReference>
<dbReference type="InterPro" id="IPR003660">
    <property type="entry name" value="HAMP_dom"/>
</dbReference>
<reference evidence="13" key="1">
    <citation type="journal article" date="2019" name="Int. J. Syst. Evol. Microbiol.">
        <title>The Global Catalogue of Microorganisms (GCM) 10K type strain sequencing project: providing services to taxonomists for standard genome sequencing and annotation.</title>
        <authorList>
            <consortium name="The Broad Institute Genomics Platform"/>
            <consortium name="The Broad Institute Genome Sequencing Center for Infectious Disease"/>
            <person name="Wu L."/>
            <person name="Ma J."/>
        </authorList>
    </citation>
    <scope>NUCLEOTIDE SEQUENCE [LARGE SCALE GENOMIC DNA]</scope>
    <source>
        <strain evidence="13">JCM 15503</strain>
    </source>
</reference>
<feature type="domain" description="HAMP" evidence="11">
    <location>
        <begin position="210"/>
        <end position="262"/>
    </location>
</feature>
<dbReference type="SUPFAM" id="SSF58104">
    <property type="entry name" value="Methyl-accepting chemotaxis protein (MCP) signaling domain"/>
    <property type="match status" value="1"/>
</dbReference>
<dbReference type="PROSITE" id="PS50885">
    <property type="entry name" value="HAMP"/>
    <property type="match status" value="1"/>
</dbReference>
<dbReference type="Pfam" id="PF00672">
    <property type="entry name" value="HAMP"/>
    <property type="match status" value="1"/>
</dbReference>
<evidence type="ECO:0000256" key="5">
    <source>
        <dbReference type="ARBA" id="ARBA00022989"/>
    </source>
</evidence>
<accession>A0ABP3VND3</accession>
<evidence type="ECO:0000313" key="13">
    <source>
        <dbReference type="Proteomes" id="UP001500279"/>
    </source>
</evidence>
<sequence>MKTLSLTTRLRLMALLLTLAMLGLAAYTALAFYESSIGQRLSTTRAVVTQALGTVQKYQTEATAGKISEAEAKAKAKAELMAMRYEGKEYVFITDVTAHMVAHPIKPEMDGTDQTNTKDPKGKQLFVEMANVVKAQGSGYVDYLWPRVGSDEPVPKRSYVAGFTPWGWVVGSGVYIDAVRNDALRFAGVTLAISLVVCALIFVFIHRFAGSLQRRFQQAETALSAIAAGDLTVDVPIGRLDEIGRMMQTLCSTRDRLAQVMAQVRDATGNVGAASGEIALGNQDLSTRTEATAANLQRTAGSMSLLTTTVNRSTEAAEQASREAGSATEVAQRGGQVVSEVVTTMQNIQDSSNRISEIIGTIDGIAFQTNILALNAAVEAARAGEQGKGFAVVASEVRSLAQRSAAAAREIKTLIVTSAERVECGARLVGSAGSTMSEIVGRVQRVTEMINGISAASNEQSRSLGEIAGAVQQLDEVTQQNAALVEESAAAAQSLRDQSLQLSAAVGRFQLPA</sequence>
<name>A0ABP3VND3_9BURK</name>
<comment type="subcellular location">
    <subcellularLocation>
        <location evidence="1">Cell membrane</location>
        <topology evidence="1">Multi-pass membrane protein</topology>
    </subcellularLocation>
</comment>
<dbReference type="SMART" id="SM01049">
    <property type="entry name" value="Cache_2"/>
    <property type="match status" value="1"/>
</dbReference>
<dbReference type="CDD" id="cd06225">
    <property type="entry name" value="HAMP"/>
    <property type="match status" value="1"/>
</dbReference>
<evidence type="ECO:0000259" key="11">
    <source>
        <dbReference type="PROSITE" id="PS50885"/>
    </source>
</evidence>
<evidence type="ECO:0000256" key="2">
    <source>
        <dbReference type="ARBA" id="ARBA00022475"/>
    </source>
</evidence>
<evidence type="ECO:0000256" key="9">
    <source>
        <dbReference type="SAM" id="Phobius"/>
    </source>
</evidence>
<dbReference type="Pfam" id="PF17200">
    <property type="entry name" value="sCache_2"/>
    <property type="match status" value="1"/>
</dbReference>
<dbReference type="InterPro" id="IPR033480">
    <property type="entry name" value="sCache_2"/>
</dbReference>
<comment type="similarity">
    <text evidence="7">Belongs to the methyl-accepting chemotaxis (MCP) protein family.</text>
</comment>
<keyword evidence="4 9" id="KW-0812">Transmembrane</keyword>
<keyword evidence="6 9" id="KW-0472">Membrane</keyword>
<evidence type="ECO:0000259" key="10">
    <source>
        <dbReference type="PROSITE" id="PS50111"/>
    </source>
</evidence>
<evidence type="ECO:0000313" key="12">
    <source>
        <dbReference type="EMBL" id="GAA0760612.1"/>
    </source>
</evidence>
<dbReference type="PROSITE" id="PS50111">
    <property type="entry name" value="CHEMOTAXIS_TRANSDUC_2"/>
    <property type="match status" value="1"/>
</dbReference>
<evidence type="ECO:0000256" key="6">
    <source>
        <dbReference type="ARBA" id="ARBA00023136"/>
    </source>
</evidence>
<dbReference type="PANTHER" id="PTHR43531">
    <property type="entry name" value="PROTEIN ICFG"/>
    <property type="match status" value="1"/>
</dbReference>
<dbReference type="CDD" id="cd11386">
    <property type="entry name" value="MCP_signal"/>
    <property type="match status" value="1"/>
</dbReference>
<dbReference type="PANTHER" id="PTHR43531:SF14">
    <property type="entry name" value="METHYL-ACCEPTING CHEMOTAXIS PROTEIN I-RELATED"/>
    <property type="match status" value="1"/>
</dbReference>
<comment type="caution">
    <text evidence="12">The sequence shown here is derived from an EMBL/GenBank/DDBJ whole genome shotgun (WGS) entry which is preliminary data.</text>
</comment>
<dbReference type="Proteomes" id="UP001500279">
    <property type="component" value="Unassembled WGS sequence"/>
</dbReference>
<dbReference type="Pfam" id="PF00015">
    <property type="entry name" value="MCPsignal"/>
    <property type="match status" value="1"/>
</dbReference>
<feature type="transmembrane region" description="Helical" evidence="9">
    <location>
        <begin position="186"/>
        <end position="205"/>
    </location>
</feature>
<dbReference type="EMBL" id="BAAAEW010000026">
    <property type="protein sequence ID" value="GAA0760612.1"/>
    <property type="molecule type" value="Genomic_DNA"/>
</dbReference>